<dbReference type="AlphaFoldDB" id="A0A1F5G358"/>
<proteinExistence type="predicted"/>
<evidence type="ECO:0000313" key="3">
    <source>
        <dbReference type="Proteomes" id="UP000176317"/>
    </source>
</evidence>
<gene>
    <name evidence="2" type="ORF">A2164_00675</name>
</gene>
<keyword evidence="1" id="KW-0812">Transmembrane</keyword>
<evidence type="ECO:0008006" key="4">
    <source>
        <dbReference type="Google" id="ProtNLM"/>
    </source>
</evidence>
<evidence type="ECO:0000313" key="2">
    <source>
        <dbReference type="EMBL" id="OGD86311.1"/>
    </source>
</evidence>
<protein>
    <recommendedName>
        <fullName evidence="4">Glycosyltransferase RgtA/B/C/D-like domain-containing protein</fullName>
    </recommendedName>
</protein>
<feature type="transmembrane region" description="Helical" evidence="1">
    <location>
        <begin position="79"/>
        <end position="97"/>
    </location>
</feature>
<feature type="transmembrane region" description="Helical" evidence="1">
    <location>
        <begin position="126"/>
        <end position="145"/>
    </location>
</feature>
<dbReference type="EMBL" id="MFAT01000030">
    <property type="protein sequence ID" value="OGD86311.1"/>
    <property type="molecule type" value="Genomic_DNA"/>
</dbReference>
<reference evidence="2 3" key="1">
    <citation type="journal article" date="2016" name="Nat. Commun.">
        <title>Thousands of microbial genomes shed light on interconnected biogeochemical processes in an aquifer system.</title>
        <authorList>
            <person name="Anantharaman K."/>
            <person name="Brown C.T."/>
            <person name="Hug L.A."/>
            <person name="Sharon I."/>
            <person name="Castelle C.J."/>
            <person name="Probst A.J."/>
            <person name="Thomas B.C."/>
            <person name="Singh A."/>
            <person name="Wilkins M.J."/>
            <person name="Karaoz U."/>
            <person name="Brodie E.L."/>
            <person name="Williams K.H."/>
            <person name="Hubbard S.S."/>
            <person name="Banfield J.F."/>
        </authorList>
    </citation>
    <scope>NUCLEOTIDE SEQUENCE [LARGE SCALE GENOMIC DNA]</scope>
</reference>
<name>A0A1F5G358_9BACT</name>
<accession>A0A1F5G358</accession>
<organism evidence="2 3">
    <name type="scientific">Candidatus Curtissbacteria bacterium RBG_13_35_7</name>
    <dbReference type="NCBI Taxonomy" id="1797705"/>
    <lineage>
        <taxon>Bacteria</taxon>
        <taxon>Candidatus Curtissiibacteriota</taxon>
    </lineage>
</organism>
<sequence length="166" mass="19292">MRVLIILFIASLIITKSVSKPPVCDVRTSKQALLPRTHFEQTIDGRGQPVLVTRFFHNKIGFLGSEFGRCYFNIFDLNYLAKNIGLVGLIFWLYFLYQIVNMRKWLLVSMFLLIPLLPFFDLFPIIIPYSYKIIAITGGILFIFARKKTVESDSTDECERIHTFED</sequence>
<keyword evidence="1" id="KW-0472">Membrane</keyword>
<comment type="caution">
    <text evidence="2">The sequence shown here is derived from an EMBL/GenBank/DDBJ whole genome shotgun (WGS) entry which is preliminary data.</text>
</comment>
<keyword evidence="1" id="KW-1133">Transmembrane helix</keyword>
<evidence type="ECO:0000256" key="1">
    <source>
        <dbReference type="SAM" id="Phobius"/>
    </source>
</evidence>
<dbReference type="Proteomes" id="UP000176317">
    <property type="component" value="Unassembled WGS sequence"/>
</dbReference>